<evidence type="ECO:0000256" key="3">
    <source>
        <dbReference type="ARBA" id="ARBA00022448"/>
    </source>
</evidence>
<evidence type="ECO:0000256" key="8">
    <source>
        <dbReference type="ARBA" id="ARBA00023047"/>
    </source>
</evidence>
<name>A0A2K2HD46_9BACT</name>
<protein>
    <submittedName>
        <fullName evidence="19">Periplasmic polysaccharide biosynthesis/export protein</fullName>
    </submittedName>
</protein>
<keyword evidence="7 15" id="KW-0732">Signal</keyword>
<dbReference type="PANTHER" id="PTHR33619">
    <property type="entry name" value="POLYSACCHARIDE EXPORT PROTEIN GFCE-RELATED"/>
    <property type="match status" value="1"/>
</dbReference>
<evidence type="ECO:0000256" key="15">
    <source>
        <dbReference type="SAM" id="SignalP"/>
    </source>
</evidence>
<evidence type="ECO:0000256" key="6">
    <source>
        <dbReference type="ARBA" id="ARBA00022692"/>
    </source>
</evidence>
<dbReference type="GO" id="GO:0015159">
    <property type="term" value="F:polysaccharide transmembrane transporter activity"/>
    <property type="evidence" value="ECO:0007669"/>
    <property type="project" value="InterPro"/>
</dbReference>
<feature type="domain" description="Soluble ligand binding" evidence="17">
    <location>
        <begin position="190"/>
        <end position="241"/>
    </location>
</feature>
<evidence type="ECO:0000313" key="20">
    <source>
        <dbReference type="Proteomes" id="UP000236340"/>
    </source>
</evidence>
<dbReference type="InterPro" id="IPR003715">
    <property type="entry name" value="Poly_export_N"/>
</dbReference>
<dbReference type="OrthoDB" id="9815244at2"/>
<dbReference type="GO" id="GO:0046930">
    <property type="term" value="C:pore complex"/>
    <property type="evidence" value="ECO:0007669"/>
    <property type="project" value="UniProtKB-KW"/>
</dbReference>
<comment type="subcellular location">
    <subcellularLocation>
        <location evidence="1">Cell outer membrane</location>
        <topology evidence="1">Multi-pass membrane protein</topology>
    </subcellularLocation>
</comment>
<reference evidence="19 20" key="1">
    <citation type="journal article" date="2018" name="Genome Announc.">
        <title>Genome Sequence of Geothermobacter sp. HR-1 Iron Reducer from the Loihi Seamount.</title>
        <authorList>
            <person name="Smith H."/>
            <person name="Abuyen K."/>
            <person name="Tremblay J."/>
            <person name="Savalia P."/>
            <person name="Perez-Rodriguez I."/>
            <person name="Emerson D."/>
            <person name="Tully B."/>
            <person name="Amend J."/>
        </authorList>
    </citation>
    <scope>NUCLEOTIDE SEQUENCE [LARGE SCALE GENOMIC DNA]</scope>
    <source>
        <strain evidence="19 20">HR-1</strain>
    </source>
</reference>
<keyword evidence="8" id="KW-0625">Polysaccharide transport</keyword>
<evidence type="ECO:0000256" key="13">
    <source>
        <dbReference type="ARBA" id="ARBA00023237"/>
    </source>
</evidence>
<dbReference type="GO" id="GO:0006811">
    <property type="term" value="P:monoatomic ion transport"/>
    <property type="evidence" value="ECO:0007669"/>
    <property type="project" value="UniProtKB-KW"/>
</dbReference>
<feature type="chain" id="PRO_5014330341" evidence="15">
    <location>
        <begin position="24"/>
        <end position="265"/>
    </location>
</feature>
<feature type="domain" description="Polysaccharide export protein N-terminal" evidence="16">
    <location>
        <begin position="26"/>
        <end position="99"/>
    </location>
</feature>
<evidence type="ECO:0000259" key="17">
    <source>
        <dbReference type="Pfam" id="PF10531"/>
    </source>
</evidence>
<dbReference type="InterPro" id="IPR054765">
    <property type="entry name" value="SLBB_dom"/>
</dbReference>
<dbReference type="AlphaFoldDB" id="A0A2K2HD46"/>
<evidence type="ECO:0000256" key="14">
    <source>
        <dbReference type="ARBA" id="ARBA00023288"/>
    </source>
</evidence>
<dbReference type="Pfam" id="PF02563">
    <property type="entry name" value="Poly_export"/>
    <property type="match status" value="1"/>
</dbReference>
<comment type="similarity">
    <text evidence="2">Belongs to the BexD/CtrA/VexA family.</text>
</comment>
<keyword evidence="4" id="KW-1134">Transmembrane beta strand</keyword>
<keyword evidence="12" id="KW-0564">Palmitate</keyword>
<evidence type="ECO:0000313" key="19">
    <source>
        <dbReference type="EMBL" id="PNU21218.1"/>
    </source>
</evidence>
<keyword evidence="5" id="KW-0762">Sugar transport</keyword>
<dbReference type="Proteomes" id="UP000236340">
    <property type="component" value="Unassembled WGS sequence"/>
</dbReference>
<keyword evidence="13" id="KW-0998">Cell outer membrane</keyword>
<evidence type="ECO:0000259" key="18">
    <source>
        <dbReference type="Pfam" id="PF22461"/>
    </source>
</evidence>
<keyword evidence="11" id="KW-0472">Membrane</keyword>
<evidence type="ECO:0000256" key="12">
    <source>
        <dbReference type="ARBA" id="ARBA00023139"/>
    </source>
</evidence>
<evidence type="ECO:0000256" key="4">
    <source>
        <dbReference type="ARBA" id="ARBA00022452"/>
    </source>
</evidence>
<dbReference type="Pfam" id="PF10531">
    <property type="entry name" value="SLBB"/>
    <property type="match status" value="1"/>
</dbReference>
<feature type="domain" description="SLBB" evidence="18">
    <location>
        <begin position="106"/>
        <end position="185"/>
    </location>
</feature>
<keyword evidence="6" id="KW-0812">Transmembrane</keyword>
<dbReference type="EMBL" id="PPFX01000004">
    <property type="protein sequence ID" value="PNU21218.1"/>
    <property type="molecule type" value="Genomic_DNA"/>
</dbReference>
<dbReference type="GO" id="GO:0009279">
    <property type="term" value="C:cell outer membrane"/>
    <property type="evidence" value="ECO:0007669"/>
    <property type="project" value="UniProtKB-SubCell"/>
</dbReference>
<feature type="signal peptide" evidence="15">
    <location>
        <begin position="1"/>
        <end position="23"/>
    </location>
</feature>
<dbReference type="PANTHER" id="PTHR33619:SF3">
    <property type="entry name" value="POLYSACCHARIDE EXPORT PROTEIN GFCE-RELATED"/>
    <property type="match status" value="1"/>
</dbReference>
<gene>
    <name evidence="19" type="ORF">C2E25_02655</name>
</gene>
<evidence type="ECO:0000256" key="7">
    <source>
        <dbReference type="ARBA" id="ARBA00022729"/>
    </source>
</evidence>
<evidence type="ECO:0000259" key="16">
    <source>
        <dbReference type="Pfam" id="PF02563"/>
    </source>
</evidence>
<evidence type="ECO:0000256" key="2">
    <source>
        <dbReference type="ARBA" id="ARBA00009450"/>
    </source>
</evidence>
<evidence type="ECO:0000256" key="1">
    <source>
        <dbReference type="ARBA" id="ARBA00004571"/>
    </source>
</evidence>
<dbReference type="InterPro" id="IPR019554">
    <property type="entry name" value="Soluble_ligand-bd"/>
</dbReference>
<accession>A0A2K2HD46</accession>
<dbReference type="RefSeq" id="WP_103114251.1">
    <property type="nucleotide sequence ID" value="NZ_PPFX01000004.1"/>
</dbReference>
<evidence type="ECO:0000256" key="10">
    <source>
        <dbReference type="ARBA" id="ARBA00023114"/>
    </source>
</evidence>
<dbReference type="Gene3D" id="3.30.1950.10">
    <property type="entry name" value="wza like domain"/>
    <property type="match status" value="1"/>
</dbReference>
<organism evidence="19 20">
    <name type="scientific">Geothermobacter hydrogeniphilus</name>
    <dbReference type="NCBI Taxonomy" id="1969733"/>
    <lineage>
        <taxon>Bacteria</taxon>
        <taxon>Pseudomonadati</taxon>
        <taxon>Thermodesulfobacteriota</taxon>
        <taxon>Desulfuromonadia</taxon>
        <taxon>Desulfuromonadales</taxon>
        <taxon>Geothermobacteraceae</taxon>
        <taxon>Geothermobacter</taxon>
    </lineage>
</organism>
<dbReference type="GO" id="GO:0015288">
    <property type="term" value="F:porin activity"/>
    <property type="evidence" value="ECO:0007669"/>
    <property type="project" value="UniProtKB-KW"/>
</dbReference>
<keyword evidence="10" id="KW-0626">Porin</keyword>
<evidence type="ECO:0000256" key="5">
    <source>
        <dbReference type="ARBA" id="ARBA00022597"/>
    </source>
</evidence>
<sequence>MKHALLSALAVVLLGICFIPAVAAGEADYHVGEGDVLKVTVYDHPDLTTTVRIAGGGSIIFPLIGELSIDGLSVSEVSEKLSAALADGYIVNPQVSVFVQEFRSRKVVIMGQVGKPGLYEMSGPTTLLELISKAGGLSRDAGDRATVHRKVDGREQIIRIDLKRLLEEGDSSLDIPLVTGDNVFVPKAGMVYVTGEVDNPDSYKIDDNTTVIMAVTKAGGFTNLASKGRVKVIRKVDGKEQIFEKVPMNMVVKPDDVVVVPESFF</sequence>
<comment type="caution">
    <text evidence="19">The sequence shown here is derived from an EMBL/GenBank/DDBJ whole genome shotgun (WGS) entry which is preliminary data.</text>
</comment>
<evidence type="ECO:0000256" key="11">
    <source>
        <dbReference type="ARBA" id="ARBA00023136"/>
    </source>
</evidence>
<dbReference type="Gene3D" id="3.10.560.10">
    <property type="entry name" value="Outer membrane lipoprotein wza domain like"/>
    <property type="match status" value="2"/>
</dbReference>
<dbReference type="Pfam" id="PF22461">
    <property type="entry name" value="SLBB_2"/>
    <property type="match status" value="1"/>
</dbReference>
<keyword evidence="9" id="KW-0406">Ion transport</keyword>
<proteinExistence type="inferred from homology"/>
<dbReference type="InterPro" id="IPR049712">
    <property type="entry name" value="Poly_export"/>
</dbReference>
<keyword evidence="14" id="KW-0449">Lipoprotein</keyword>
<evidence type="ECO:0000256" key="9">
    <source>
        <dbReference type="ARBA" id="ARBA00023065"/>
    </source>
</evidence>
<keyword evidence="3" id="KW-0813">Transport</keyword>